<dbReference type="AlphaFoldDB" id="A0A7J5ZIH6"/>
<feature type="coiled-coil region" evidence="1">
    <location>
        <begin position="130"/>
        <end position="185"/>
    </location>
</feature>
<gene>
    <name evidence="2" type="ORF">AMELA_G00293250</name>
</gene>
<keyword evidence="1" id="KW-0175">Coiled coil</keyword>
<reference evidence="2 3" key="1">
    <citation type="submission" date="2020-02" db="EMBL/GenBank/DDBJ databases">
        <title>A chromosome-scale genome assembly of the black bullhead catfish (Ameiurus melas).</title>
        <authorList>
            <person name="Wen M."/>
            <person name="Zham M."/>
            <person name="Cabau C."/>
            <person name="Klopp C."/>
            <person name="Donnadieu C."/>
            <person name="Roques C."/>
            <person name="Bouchez O."/>
            <person name="Lampietro C."/>
            <person name="Jouanno E."/>
            <person name="Herpin A."/>
            <person name="Louis A."/>
            <person name="Berthelot C."/>
            <person name="Parey E."/>
            <person name="Roest-Crollius H."/>
            <person name="Braasch I."/>
            <person name="Postlethwait J."/>
            <person name="Robinson-Rechavi M."/>
            <person name="Echchiki A."/>
            <person name="Begum T."/>
            <person name="Montfort J."/>
            <person name="Schartl M."/>
            <person name="Bobe J."/>
            <person name="Guiguen Y."/>
        </authorList>
    </citation>
    <scope>NUCLEOTIDE SEQUENCE [LARGE SCALE GENOMIC DNA]</scope>
    <source>
        <strain evidence="2">M_S1</strain>
        <tissue evidence="2">Blood</tissue>
    </source>
</reference>
<organism evidence="2 3">
    <name type="scientific">Ameiurus melas</name>
    <name type="common">Black bullhead</name>
    <name type="synonym">Silurus melas</name>
    <dbReference type="NCBI Taxonomy" id="219545"/>
    <lineage>
        <taxon>Eukaryota</taxon>
        <taxon>Metazoa</taxon>
        <taxon>Chordata</taxon>
        <taxon>Craniata</taxon>
        <taxon>Vertebrata</taxon>
        <taxon>Euteleostomi</taxon>
        <taxon>Actinopterygii</taxon>
        <taxon>Neopterygii</taxon>
        <taxon>Teleostei</taxon>
        <taxon>Ostariophysi</taxon>
        <taxon>Siluriformes</taxon>
        <taxon>Ictaluridae</taxon>
        <taxon>Ameiurus</taxon>
    </lineage>
</organism>
<sequence>MPLSEPESLHWMTPSQICRPRLMLRERGDELLTVKEQQKALMEEKFQKQEQKAGEMFTELETLSQELRKMKHQKLDSESCIEKLIQGIDLKASLAEERDRGQSQLALVNKAREVREMELQQIITDNQSKISELQSKIEGTVESLKQSESELSALKEKITSKDGELLIVQRELSHLQNKADNLQRR</sequence>
<dbReference type="Proteomes" id="UP000593565">
    <property type="component" value="Unassembled WGS sequence"/>
</dbReference>
<evidence type="ECO:0000313" key="2">
    <source>
        <dbReference type="EMBL" id="KAF4070270.1"/>
    </source>
</evidence>
<keyword evidence="3" id="KW-1185">Reference proteome</keyword>
<dbReference type="EMBL" id="JAAGNN010000030">
    <property type="protein sequence ID" value="KAF4070270.1"/>
    <property type="molecule type" value="Genomic_DNA"/>
</dbReference>
<protein>
    <submittedName>
        <fullName evidence="2">Uncharacterized protein</fullName>
    </submittedName>
</protein>
<name>A0A7J5ZIH6_AMEME</name>
<evidence type="ECO:0000313" key="3">
    <source>
        <dbReference type="Proteomes" id="UP000593565"/>
    </source>
</evidence>
<proteinExistence type="predicted"/>
<comment type="caution">
    <text evidence="2">The sequence shown here is derived from an EMBL/GenBank/DDBJ whole genome shotgun (WGS) entry which is preliminary data.</text>
</comment>
<accession>A0A7J5ZIH6</accession>
<evidence type="ECO:0000256" key="1">
    <source>
        <dbReference type="SAM" id="Coils"/>
    </source>
</evidence>